<proteinExistence type="predicted"/>
<reference evidence="3" key="1">
    <citation type="submission" date="2016-10" db="EMBL/GenBank/DDBJ databases">
        <authorList>
            <person name="Varghese N."/>
        </authorList>
    </citation>
    <scope>NUCLEOTIDE SEQUENCE [LARGE SCALE GENOMIC DNA]</scope>
    <source>
        <strain evidence="3">DSM 17980</strain>
    </source>
</reference>
<keyword evidence="3" id="KW-1185">Reference proteome</keyword>
<keyword evidence="1" id="KW-1133">Transmembrane helix</keyword>
<gene>
    <name evidence="2" type="ORF">SAMN05421543_10971</name>
</gene>
<dbReference type="STRING" id="392015.SAMN05421543_10971"/>
<evidence type="ECO:0000313" key="2">
    <source>
        <dbReference type="EMBL" id="SFU82448.1"/>
    </source>
</evidence>
<evidence type="ECO:0000256" key="1">
    <source>
        <dbReference type="SAM" id="Phobius"/>
    </source>
</evidence>
<feature type="transmembrane region" description="Helical" evidence="1">
    <location>
        <begin position="35"/>
        <end position="54"/>
    </location>
</feature>
<sequence>MNYGWPDWMFAAFAIGGWELFDLIARRFAWPRARWLGAAVVAVCLVILAVRYALRWWRRRKNPPVEDPDAWKRY</sequence>
<keyword evidence="1" id="KW-0472">Membrane</keyword>
<dbReference type="Proteomes" id="UP000183508">
    <property type="component" value="Unassembled WGS sequence"/>
</dbReference>
<dbReference type="EMBL" id="FPBV01000009">
    <property type="protein sequence ID" value="SFU82448.1"/>
    <property type="molecule type" value="Genomic_DNA"/>
</dbReference>
<name>A0A1I7JBA3_9BACL</name>
<protein>
    <submittedName>
        <fullName evidence="2">Uncharacterized protein</fullName>
    </submittedName>
</protein>
<evidence type="ECO:0000313" key="3">
    <source>
        <dbReference type="Proteomes" id="UP000183508"/>
    </source>
</evidence>
<keyword evidence="1" id="KW-0812">Transmembrane</keyword>
<organism evidence="2 3">
    <name type="scientific">Alicyclobacillus macrosporangiidus</name>
    <dbReference type="NCBI Taxonomy" id="392015"/>
    <lineage>
        <taxon>Bacteria</taxon>
        <taxon>Bacillati</taxon>
        <taxon>Bacillota</taxon>
        <taxon>Bacilli</taxon>
        <taxon>Bacillales</taxon>
        <taxon>Alicyclobacillaceae</taxon>
        <taxon>Alicyclobacillus</taxon>
    </lineage>
</organism>
<dbReference type="AlphaFoldDB" id="A0A1I7JBA3"/>
<dbReference type="RefSeq" id="WP_074952126.1">
    <property type="nucleotide sequence ID" value="NZ_FPBV01000009.1"/>
</dbReference>
<dbReference type="OrthoDB" id="2376442at2"/>
<accession>A0A1I7JBA3</accession>